<evidence type="ECO:0000313" key="3">
    <source>
        <dbReference type="EMBL" id="OGM56762.1"/>
    </source>
</evidence>
<keyword evidence="1" id="KW-0812">Transmembrane</keyword>
<feature type="transmembrane region" description="Helical" evidence="1">
    <location>
        <begin position="29"/>
        <end position="49"/>
    </location>
</feature>
<dbReference type="EMBL" id="MGGZ01000025">
    <property type="protein sequence ID" value="OGM56762.1"/>
    <property type="molecule type" value="Genomic_DNA"/>
</dbReference>
<keyword evidence="1" id="KW-1133">Transmembrane helix</keyword>
<feature type="transmembrane region" description="Helical" evidence="1">
    <location>
        <begin position="176"/>
        <end position="194"/>
    </location>
</feature>
<organism evidence="3 4">
    <name type="scientific">Candidatus Woesebacteria bacterium RIFCSPHIGHO2_12_FULL_46_16</name>
    <dbReference type="NCBI Taxonomy" id="1802513"/>
    <lineage>
        <taxon>Bacteria</taxon>
        <taxon>Candidatus Woeseibacteriota</taxon>
    </lineage>
</organism>
<dbReference type="Proteomes" id="UP000178313">
    <property type="component" value="Unassembled WGS sequence"/>
</dbReference>
<dbReference type="Pfam" id="PF02517">
    <property type="entry name" value="Rce1-like"/>
    <property type="match status" value="1"/>
</dbReference>
<feature type="transmembrane region" description="Helical" evidence="1">
    <location>
        <begin position="130"/>
        <end position="147"/>
    </location>
</feature>
<feature type="transmembrane region" description="Helical" evidence="1">
    <location>
        <begin position="6"/>
        <end position="22"/>
    </location>
</feature>
<dbReference type="InterPro" id="IPR003675">
    <property type="entry name" value="Rce1/LyrA-like_dom"/>
</dbReference>
<feature type="domain" description="CAAX prenyl protease 2/Lysostaphin resistance protein A-like" evidence="2">
    <location>
        <begin position="95"/>
        <end position="185"/>
    </location>
</feature>
<keyword evidence="1" id="KW-0472">Membrane</keyword>
<evidence type="ECO:0000256" key="1">
    <source>
        <dbReference type="SAM" id="Phobius"/>
    </source>
</evidence>
<name>A0A1F8AYC9_9BACT</name>
<feature type="transmembrane region" description="Helical" evidence="1">
    <location>
        <begin position="95"/>
        <end position="118"/>
    </location>
</feature>
<protein>
    <recommendedName>
        <fullName evidence="2">CAAX prenyl protease 2/Lysostaphin resistance protein A-like domain-containing protein</fullName>
    </recommendedName>
</protein>
<sequence>MEQALNIAIVFLSFSVLVFFKRTRSYLSIGGLSLIVSVLVLFFLKYLTIGNLSEIGFRTDNISTTILPTSIYLALSVAILFTMRYKPKKFKAFRWIFALIFLYLVFGFLQQFFFQAIFTHTINKLVDEKILVILFSSVFFSSFHWGWDSKGIKFGLMTLFGGIVMSTLFLTSPNIYVLGITHGILASFYYFIVYEGNILEKRIHPNVKRSILGIIHH</sequence>
<evidence type="ECO:0000313" key="4">
    <source>
        <dbReference type="Proteomes" id="UP000178313"/>
    </source>
</evidence>
<gene>
    <name evidence="3" type="ORF">A3E46_00225</name>
</gene>
<dbReference type="GO" id="GO:0004175">
    <property type="term" value="F:endopeptidase activity"/>
    <property type="evidence" value="ECO:0007669"/>
    <property type="project" value="UniProtKB-ARBA"/>
</dbReference>
<comment type="caution">
    <text evidence="3">The sequence shown here is derived from an EMBL/GenBank/DDBJ whole genome shotgun (WGS) entry which is preliminary data.</text>
</comment>
<dbReference type="GO" id="GO:0080120">
    <property type="term" value="P:CAAX-box protein maturation"/>
    <property type="evidence" value="ECO:0007669"/>
    <property type="project" value="UniProtKB-ARBA"/>
</dbReference>
<dbReference type="STRING" id="1802513.A3E46_00225"/>
<accession>A0A1F8AYC9</accession>
<reference evidence="3 4" key="1">
    <citation type="journal article" date="2016" name="Nat. Commun.">
        <title>Thousands of microbial genomes shed light on interconnected biogeochemical processes in an aquifer system.</title>
        <authorList>
            <person name="Anantharaman K."/>
            <person name="Brown C.T."/>
            <person name="Hug L.A."/>
            <person name="Sharon I."/>
            <person name="Castelle C.J."/>
            <person name="Probst A.J."/>
            <person name="Thomas B.C."/>
            <person name="Singh A."/>
            <person name="Wilkins M.J."/>
            <person name="Karaoz U."/>
            <person name="Brodie E.L."/>
            <person name="Williams K.H."/>
            <person name="Hubbard S.S."/>
            <person name="Banfield J.F."/>
        </authorList>
    </citation>
    <scope>NUCLEOTIDE SEQUENCE [LARGE SCALE GENOMIC DNA]</scope>
</reference>
<feature type="transmembrane region" description="Helical" evidence="1">
    <location>
        <begin position="154"/>
        <end position="170"/>
    </location>
</feature>
<proteinExistence type="predicted"/>
<dbReference type="AlphaFoldDB" id="A0A1F8AYC9"/>
<evidence type="ECO:0000259" key="2">
    <source>
        <dbReference type="Pfam" id="PF02517"/>
    </source>
</evidence>
<feature type="transmembrane region" description="Helical" evidence="1">
    <location>
        <begin position="61"/>
        <end position="83"/>
    </location>
</feature>